<evidence type="ECO:0000256" key="6">
    <source>
        <dbReference type="PROSITE-ProRule" id="PRU00175"/>
    </source>
</evidence>
<evidence type="ECO:0000256" key="3">
    <source>
        <dbReference type="ARBA" id="ARBA00022771"/>
    </source>
</evidence>
<evidence type="ECO:0000313" key="9">
    <source>
        <dbReference type="EMBL" id="KVI10342.1"/>
    </source>
</evidence>
<evidence type="ECO:0000256" key="4">
    <source>
        <dbReference type="ARBA" id="ARBA00022833"/>
    </source>
</evidence>
<dbReference type="Gramene" id="KVI10342">
    <property type="protein sequence ID" value="KVI10342"/>
    <property type="gene ID" value="Ccrd_011277"/>
</dbReference>
<dbReference type="PROSITE" id="PS50089">
    <property type="entry name" value="ZF_RING_2"/>
    <property type="match status" value="1"/>
</dbReference>
<dbReference type="PANTHER" id="PTHR46151:SF12">
    <property type="entry name" value="RING_U-BOX SUPERFAMILY PROTEIN"/>
    <property type="match status" value="1"/>
</dbReference>
<dbReference type="Pfam" id="PF13639">
    <property type="entry name" value="zf-RING_2"/>
    <property type="match status" value="1"/>
</dbReference>
<evidence type="ECO:0000256" key="1">
    <source>
        <dbReference type="ARBA" id="ARBA00004370"/>
    </source>
</evidence>
<dbReference type="SUPFAM" id="SSF57850">
    <property type="entry name" value="RING/U-box"/>
    <property type="match status" value="1"/>
</dbReference>
<dbReference type="AlphaFoldDB" id="A0A103YJU8"/>
<protein>
    <submittedName>
        <fullName evidence="9">Zinc finger, RING/FYVE/PHD-type</fullName>
    </submittedName>
</protein>
<dbReference type="SMART" id="SM00184">
    <property type="entry name" value="RING"/>
    <property type="match status" value="1"/>
</dbReference>
<keyword evidence="5 7" id="KW-0472">Membrane</keyword>
<keyword evidence="2" id="KW-0479">Metal-binding</keyword>
<accession>A0A103YJU8</accession>
<dbReference type="OMA" id="MCRTYVP"/>
<dbReference type="GO" id="GO:0008270">
    <property type="term" value="F:zinc ion binding"/>
    <property type="evidence" value="ECO:0007669"/>
    <property type="project" value="UniProtKB-KW"/>
</dbReference>
<dbReference type="InterPro" id="IPR001841">
    <property type="entry name" value="Znf_RING"/>
</dbReference>
<dbReference type="InterPro" id="IPR013083">
    <property type="entry name" value="Znf_RING/FYVE/PHD"/>
</dbReference>
<evidence type="ECO:0000256" key="7">
    <source>
        <dbReference type="SAM" id="Phobius"/>
    </source>
</evidence>
<sequence>MLPLLSSLFNAILIPTPTPTPTATVLLHFSADKMADSKIRNVINRIFTALLTCAFALGGAGIGIITGAIKGQTTETGLVRGAGVGAVTGAITALQLMEMMANGESFSKVALLHSLLNGKVFMEWVSPAVLKAYQWQASAMEMSFSDMFDMDSNGIRGLSEDIIDSLPKRIFGNSTQNDNECNETSCTICLQDFKNGEEGRELLNCRHVFHLKCIDEWLIRQGSCPICRKDV</sequence>
<evidence type="ECO:0000259" key="8">
    <source>
        <dbReference type="PROSITE" id="PS50089"/>
    </source>
</evidence>
<comment type="subcellular location">
    <subcellularLocation>
        <location evidence="1">Membrane</location>
    </subcellularLocation>
</comment>
<keyword evidence="3 6" id="KW-0863">Zinc-finger</keyword>
<evidence type="ECO:0000256" key="2">
    <source>
        <dbReference type="ARBA" id="ARBA00022723"/>
    </source>
</evidence>
<feature type="domain" description="RING-type" evidence="8">
    <location>
        <begin position="186"/>
        <end position="228"/>
    </location>
</feature>
<proteinExistence type="predicted"/>
<dbReference type="Proteomes" id="UP000243975">
    <property type="component" value="Unassembled WGS sequence"/>
</dbReference>
<dbReference type="CDD" id="cd16461">
    <property type="entry name" value="RING-H2_EL5-like"/>
    <property type="match status" value="1"/>
</dbReference>
<dbReference type="GO" id="GO:0016020">
    <property type="term" value="C:membrane"/>
    <property type="evidence" value="ECO:0007669"/>
    <property type="project" value="UniProtKB-SubCell"/>
</dbReference>
<evidence type="ECO:0000313" key="10">
    <source>
        <dbReference type="Proteomes" id="UP000243975"/>
    </source>
</evidence>
<keyword evidence="7" id="KW-1133">Transmembrane helix</keyword>
<feature type="transmembrane region" description="Helical" evidence="7">
    <location>
        <begin position="46"/>
        <end position="65"/>
    </location>
</feature>
<dbReference type="Gene3D" id="3.30.40.10">
    <property type="entry name" value="Zinc/RING finger domain, C3HC4 (zinc finger)"/>
    <property type="match status" value="1"/>
</dbReference>
<organism evidence="9 10">
    <name type="scientific">Cynara cardunculus var. scolymus</name>
    <name type="common">Globe artichoke</name>
    <name type="synonym">Cynara scolymus</name>
    <dbReference type="NCBI Taxonomy" id="59895"/>
    <lineage>
        <taxon>Eukaryota</taxon>
        <taxon>Viridiplantae</taxon>
        <taxon>Streptophyta</taxon>
        <taxon>Embryophyta</taxon>
        <taxon>Tracheophyta</taxon>
        <taxon>Spermatophyta</taxon>
        <taxon>Magnoliopsida</taxon>
        <taxon>eudicotyledons</taxon>
        <taxon>Gunneridae</taxon>
        <taxon>Pentapetalae</taxon>
        <taxon>asterids</taxon>
        <taxon>campanulids</taxon>
        <taxon>Asterales</taxon>
        <taxon>Asteraceae</taxon>
        <taxon>Carduoideae</taxon>
        <taxon>Cardueae</taxon>
        <taxon>Carduinae</taxon>
        <taxon>Cynara</taxon>
    </lineage>
</organism>
<keyword evidence="4" id="KW-0862">Zinc</keyword>
<dbReference type="PANTHER" id="PTHR46151">
    <property type="entry name" value="NEP1-INTERACTING PROTEIN-LIKE 2"/>
    <property type="match status" value="1"/>
</dbReference>
<reference evidence="9 10" key="1">
    <citation type="journal article" date="2016" name="Sci. Rep.">
        <title>The genome sequence of the outbreeding globe artichoke constructed de novo incorporating a phase-aware low-pass sequencing strategy of F1 progeny.</title>
        <authorList>
            <person name="Scaglione D."/>
            <person name="Reyes-Chin-Wo S."/>
            <person name="Acquadro A."/>
            <person name="Froenicke L."/>
            <person name="Portis E."/>
            <person name="Beitel C."/>
            <person name="Tirone M."/>
            <person name="Mauro R."/>
            <person name="Lo Monaco A."/>
            <person name="Mauromicale G."/>
            <person name="Faccioli P."/>
            <person name="Cattivelli L."/>
            <person name="Rieseberg L."/>
            <person name="Michelmore R."/>
            <person name="Lanteri S."/>
        </authorList>
    </citation>
    <scope>NUCLEOTIDE SEQUENCE [LARGE SCALE GENOMIC DNA]</scope>
    <source>
        <strain evidence="9">2C</strain>
    </source>
</reference>
<gene>
    <name evidence="9" type="ORF">Ccrd_011277</name>
</gene>
<keyword evidence="10" id="KW-1185">Reference proteome</keyword>
<name>A0A103YJU8_CYNCS</name>
<dbReference type="EMBL" id="LEKV01001023">
    <property type="protein sequence ID" value="KVI10342.1"/>
    <property type="molecule type" value="Genomic_DNA"/>
</dbReference>
<comment type="caution">
    <text evidence="9">The sequence shown here is derived from an EMBL/GenBank/DDBJ whole genome shotgun (WGS) entry which is preliminary data.</text>
</comment>
<keyword evidence="7" id="KW-0812">Transmembrane</keyword>
<evidence type="ECO:0000256" key="5">
    <source>
        <dbReference type="ARBA" id="ARBA00023136"/>
    </source>
</evidence>